<dbReference type="PANTHER" id="PTHR44051">
    <property type="entry name" value="GLUTATHIONE S-TRANSFERASE-RELATED"/>
    <property type="match status" value="1"/>
</dbReference>
<dbReference type="SUPFAM" id="SSF47616">
    <property type="entry name" value="GST C-terminal domain-like"/>
    <property type="match status" value="1"/>
</dbReference>
<evidence type="ECO:0000259" key="1">
    <source>
        <dbReference type="PROSITE" id="PS50404"/>
    </source>
</evidence>
<protein>
    <submittedName>
        <fullName evidence="3">Glutathione S-transferase family protein</fullName>
    </submittedName>
</protein>
<dbReference type="EMBL" id="CP115543">
    <property type="protein sequence ID" value="WNH49963.1"/>
    <property type="molecule type" value="Genomic_DNA"/>
</dbReference>
<dbReference type="SUPFAM" id="SSF52833">
    <property type="entry name" value="Thioredoxin-like"/>
    <property type="match status" value="1"/>
</dbReference>
<evidence type="ECO:0000313" key="4">
    <source>
        <dbReference type="Proteomes" id="UP001305421"/>
    </source>
</evidence>
<dbReference type="Proteomes" id="UP001305421">
    <property type="component" value="Chromosome"/>
</dbReference>
<evidence type="ECO:0000313" key="3">
    <source>
        <dbReference type="EMBL" id="WNH49963.1"/>
    </source>
</evidence>
<proteinExistence type="predicted"/>
<dbReference type="Gene3D" id="1.20.1050.10">
    <property type="match status" value="1"/>
</dbReference>
<dbReference type="InterPro" id="IPR036249">
    <property type="entry name" value="Thioredoxin-like_sf"/>
</dbReference>
<accession>A0ABY9YGI6</accession>
<sequence>MALPILHAHPLSSCCQKVVIAAHALGVALDQQLLNLGDPAQREALDARSPAGKMPLLVDQGRAVAETSIIIEYLQQHHATDGARLIPLDPDAALAVRFWDRFCDFYLMTPMQALTAELLKPEERRSEESAAAARALLLRSYAALNRQLEGRTWLAGEDFSMADCAASPALFYAIAYVPVPDTERHLLAYFERLMAHPSVAAVVDAARPWFKYFPGRAGLASRFYMPDA</sequence>
<dbReference type="InterPro" id="IPR036282">
    <property type="entry name" value="Glutathione-S-Trfase_C_sf"/>
</dbReference>
<name>A0ABY9YGI6_9GAMM</name>
<dbReference type="InterPro" id="IPR004046">
    <property type="entry name" value="GST_C"/>
</dbReference>
<dbReference type="SFLD" id="SFLDS00019">
    <property type="entry name" value="Glutathione_Transferase_(cytos"/>
    <property type="match status" value="1"/>
</dbReference>
<feature type="domain" description="GST N-terminal" evidence="1">
    <location>
        <begin position="2"/>
        <end position="82"/>
    </location>
</feature>
<dbReference type="InterPro" id="IPR040079">
    <property type="entry name" value="Glutathione_S-Trfase"/>
</dbReference>
<keyword evidence="4" id="KW-1185">Reference proteome</keyword>
<dbReference type="RefSeq" id="WP_311184229.1">
    <property type="nucleotide sequence ID" value="NZ_CP115543.1"/>
</dbReference>
<dbReference type="PROSITE" id="PS50405">
    <property type="entry name" value="GST_CTER"/>
    <property type="match status" value="1"/>
</dbReference>
<gene>
    <name evidence="3" type="ORF">PDM28_06560</name>
</gene>
<reference evidence="3 4" key="1">
    <citation type="submission" date="2022-12" db="EMBL/GenBank/DDBJ databases">
        <title>Two new species, Stenotrophomonas aracearum and Stenotrophomonas oahuensis, isolated from Anthurium (Araceae family) in Hawaii.</title>
        <authorList>
            <person name="Chunag S.C."/>
            <person name="Dobhal S."/>
            <person name="Alvarez A."/>
            <person name="Arif M."/>
        </authorList>
    </citation>
    <scope>NUCLEOTIDE SEQUENCE [LARGE SCALE GENOMIC DNA]</scope>
    <source>
        <strain evidence="3 4">A5588</strain>
    </source>
</reference>
<dbReference type="InterPro" id="IPR010987">
    <property type="entry name" value="Glutathione-S-Trfase_C-like"/>
</dbReference>
<dbReference type="CDD" id="cd00570">
    <property type="entry name" value="GST_N_family"/>
    <property type="match status" value="1"/>
</dbReference>
<organism evidence="3 4">
    <name type="scientific">Stenotrophomonas aracearum</name>
    <dbReference type="NCBI Taxonomy" id="3003272"/>
    <lineage>
        <taxon>Bacteria</taxon>
        <taxon>Pseudomonadati</taxon>
        <taxon>Pseudomonadota</taxon>
        <taxon>Gammaproteobacteria</taxon>
        <taxon>Lysobacterales</taxon>
        <taxon>Lysobacteraceae</taxon>
        <taxon>Stenotrophomonas</taxon>
    </lineage>
</organism>
<evidence type="ECO:0000259" key="2">
    <source>
        <dbReference type="PROSITE" id="PS50405"/>
    </source>
</evidence>
<dbReference type="Pfam" id="PF13417">
    <property type="entry name" value="GST_N_3"/>
    <property type="match status" value="1"/>
</dbReference>
<dbReference type="SFLD" id="SFLDG00358">
    <property type="entry name" value="Main_(cytGST)"/>
    <property type="match status" value="1"/>
</dbReference>
<dbReference type="PANTHER" id="PTHR44051:SF8">
    <property type="entry name" value="GLUTATHIONE S-TRANSFERASE GSTA"/>
    <property type="match status" value="1"/>
</dbReference>
<dbReference type="Gene3D" id="3.40.30.10">
    <property type="entry name" value="Glutaredoxin"/>
    <property type="match status" value="1"/>
</dbReference>
<dbReference type="InterPro" id="IPR004045">
    <property type="entry name" value="Glutathione_S-Trfase_N"/>
</dbReference>
<dbReference type="Pfam" id="PF00043">
    <property type="entry name" value="GST_C"/>
    <property type="match status" value="1"/>
</dbReference>
<dbReference type="PROSITE" id="PS50404">
    <property type="entry name" value="GST_NTER"/>
    <property type="match status" value="1"/>
</dbReference>
<feature type="domain" description="GST C-terminal" evidence="2">
    <location>
        <begin position="89"/>
        <end position="212"/>
    </location>
</feature>